<evidence type="ECO:0000313" key="2">
    <source>
        <dbReference type="EMBL" id="KJZ72042.1"/>
    </source>
</evidence>
<organism evidence="2 3">
    <name type="scientific">Hirsutella minnesotensis 3608</name>
    <dbReference type="NCBI Taxonomy" id="1043627"/>
    <lineage>
        <taxon>Eukaryota</taxon>
        <taxon>Fungi</taxon>
        <taxon>Dikarya</taxon>
        <taxon>Ascomycota</taxon>
        <taxon>Pezizomycotina</taxon>
        <taxon>Sordariomycetes</taxon>
        <taxon>Hypocreomycetidae</taxon>
        <taxon>Hypocreales</taxon>
        <taxon>Ophiocordycipitaceae</taxon>
        <taxon>Hirsutella</taxon>
    </lineage>
</organism>
<reference evidence="2 3" key="1">
    <citation type="journal article" date="2014" name="Genome Biol. Evol.">
        <title>Comparative genomics and transcriptomics analyses reveal divergent lifestyle features of nematode endoparasitic fungus Hirsutella minnesotensis.</title>
        <authorList>
            <person name="Lai Y."/>
            <person name="Liu K."/>
            <person name="Zhang X."/>
            <person name="Zhang X."/>
            <person name="Li K."/>
            <person name="Wang N."/>
            <person name="Shu C."/>
            <person name="Wu Y."/>
            <person name="Wang C."/>
            <person name="Bushley K.E."/>
            <person name="Xiang M."/>
            <person name="Liu X."/>
        </authorList>
    </citation>
    <scope>NUCLEOTIDE SEQUENCE [LARGE SCALE GENOMIC DNA]</scope>
    <source>
        <strain evidence="2 3">3608</strain>
    </source>
</reference>
<protein>
    <submittedName>
        <fullName evidence="2">Uncharacterized protein</fullName>
    </submittedName>
</protein>
<evidence type="ECO:0000256" key="1">
    <source>
        <dbReference type="SAM" id="MobiDB-lite"/>
    </source>
</evidence>
<name>A0A0F7ZY87_9HYPO</name>
<dbReference type="OrthoDB" id="3437607at2759"/>
<gene>
    <name evidence="2" type="ORF">HIM_08603</name>
</gene>
<proteinExistence type="predicted"/>
<feature type="region of interest" description="Disordered" evidence="1">
    <location>
        <begin position="34"/>
        <end position="66"/>
    </location>
</feature>
<dbReference type="AlphaFoldDB" id="A0A0F7ZY87"/>
<keyword evidence="3" id="KW-1185">Reference proteome</keyword>
<evidence type="ECO:0000313" key="3">
    <source>
        <dbReference type="Proteomes" id="UP000054481"/>
    </source>
</evidence>
<dbReference type="Proteomes" id="UP000054481">
    <property type="component" value="Unassembled WGS sequence"/>
</dbReference>
<sequence length="238" mass="25791">MKGAIPQLAKGTSSLHVRVLKPNASRVHHLTCRAGPPAPSAFMSGALGKESPQDDEPSTDLSREGIGERPSVAFKVMENRDAMDSDMVEDLAFAMEELTLESSKATTQSLSIKSQGDILPTGAQVRHDGPARGYGDVRSTEPLSSSSGMRVFDDSIPSMLQPRNPMYLPGFRHQSRIEWNSAHRPSRRVTIQAPNPFPVSPGFILRRESSPTGLTSPGFRGLYGGWENSDEVALGHDP</sequence>
<dbReference type="EMBL" id="KQ030554">
    <property type="protein sequence ID" value="KJZ72042.1"/>
    <property type="molecule type" value="Genomic_DNA"/>
</dbReference>
<accession>A0A0F7ZY87</accession>
<feature type="region of interest" description="Disordered" evidence="1">
    <location>
        <begin position="120"/>
        <end position="150"/>
    </location>
</feature>